<feature type="region of interest" description="Disordered" evidence="1">
    <location>
        <begin position="1"/>
        <end position="98"/>
    </location>
</feature>
<dbReference type="AlphaFoldDB" id="A0AAW9HKB6"/>
<evidence type="ECO:0000313" key="2">
    <source>
        <dbReference type="EMBL" id="MDY5141250.1"/>
    </source>
</evidence>
<accession>A0AAW9HKB6</accession>
<comment type="caution">
    <text evidence="2">The sequence shown here is derived from an EMBL/GenBank/DDBJ whole genome shotgun (WGS) entry which is preliminary data.</text>
</comment>
<protein>
    <submittedName>
        <fullName evidence="2">Uncharacterized protein</fullName>
    </submittedName>
</protein>
<dbReference type="EMBL" id="JAWNFV010000018">
    <property type="protein sequence ID" value="MDY5141250.1"/>
    <property type="molecule type" value="Genomic_DNA"/>
</dbReference>
<evidence type="ECO:0000256" key="1">
    <source>
        <dbReference type="SAM" id="MobiDB-lite"/>
    </source>
</evidence>
<evidence type="ECO:0000313" key="5">
    <source>
        <dbReference type="Proteomes" id="UP001288320"/>
    </source>
</evidence>
<feature type="compositionally biased region" description="Basic and acidic residues" evidence="1">
    <location>
        <begin position="89"/>
        <end position="98"/>
    </location>
</feature>
<feature type="compositionally biased region" description="Basic and acidic residues" evidence="1">
    <location>
        <begin position="51"/>
        <end position="66"/>
    </location>
</feature>
<evidence type="ECO:0000313" key="4">
    <source>
        <dbReference type="Proteomes" id="UP001284901"/>
    </source>
</evidence>
<dbReference type="RefSeq" id="WP_087070560.1">
    <property type="nucleotide sequence ID" value="NZ_CAUPFC010000014.1"/>
</dbReference>
<proteinExistence type="predicted"/>
<evidence type="ECO:0000313" key="3">
    <source>
        <dbReference type="EMBL" id="MDY5145871.1"/>
    </source>
</evidence>
<organism evidence="2 5">
    <name type="scientific">Actinotignum timonense</name>
    <dbReference type="NCBI Taxonomy" id="1870995"/>
    <lineage>
        <taxon>Bacteria</taxon>
        <taxon>Bacillati</taxon>
        <taxon>Actinomycetota</taxon>
        <taxon>Actinomycetes</taxon>
        <taxon>Actinomycetales</taxon>
        <taxon>Actinomycetaceae</taxon>
        <taxon>Actinotignum</taxon>
    </lineage>
</organism>
<dbReference type="Proteomes" id="UP001284901">
    <property type="component" value="Unassembled WGS sequence"/>
</dbReference>
<sequence length="98" mass="11003">MFQRGDTDEQQAGEEQYEKPDSGWKHIPGIVTPEDTDTGNSGKVLSYLGKKGLDKRSDNRHNREQNGHAGISGSENKADTHAEYAQGGKIHEYRAYRR</sequence>
<reference evidence="2 4" key="1">
    <citation type="submission" date="2023-10" db="EMBL/GenBank/DDBJ databases">
        <title>Whole Genome based description of the genera Actinobaculum and Actinotignum reveals a complex phylogenetic relationship within the species included in the genus Actinotignum.</title>
        <authorList>
            <person name="Jensen C.S."/>
            <person name="Dargis R."/>
            <person name="Kemp M."/>
            <person name="Christensen J.J."/>
        </authorList>
    </citation>
    <scope>NUCLEOTIDE SEQUENCE</scope>
    <source>
        <strain evidence="3 4">SLA_B089</strain>
        <strain evidence="2">SLA_B245</strain>
    </source>
</reference>
<dbReference type="GeneID" id="92814500"/>
<gene>
    <name evidence="2" type="ORF">R6G74_08030</name>
    <name evidence="3" type="ORF">R6P33_02375</name>
</gene>
<keyword evidence="4" id="KW-1185">Reference proteome</keyword>
<dbReference type="Proteomes" id="UP001288320">
    <property type="component" value="Unassembled WGS sequence"/>
</dbReference>
<dbReference type="EMBL" id="JAWNFY010000005">
    <property type="protein sequence ID" value="MDY5145871.1"/>
    <property type="molecule type" value="Genomic_DNA"/>
</dbReference>
<name>A0AAW9HKB6_9ACTO</name>